<keyword evidence="2" id="KW-1185">Reference proteome</keyword>
<dbReference type="Proteomes" id="UP001499984">
    <property type="component" value="Unassembled WGS sequence"/>
</dbReference>
<evidence type="ECO:0000313" key="1">
    <source>
        <dbReference type="EMBL" id="GAA4037006.1"/>
    </source>
</evidence>
<reference evidence="2" key="1">
    <citation type="journal article" date="2019" name="Int. J. Syst. Evol. Microbiol.">
        <title>The Global Catalogue of Microorganisms (GCM) 10K type strain sequencing project: providing services to taxonomists for standard genome sequencing and annotation.</title>
        <authorList>
            <consortium name="The Broad Institute Genomics Platform"/>
            <consortium name="The Broad Institute Genome Sequencing Center for Infectious Disease"/>
            <person name="Wu L."/>
            <person name="Ma J."/>
        </authorList>
    </citation>
    <scope>NUCLEOTIDE SEQUENCE [LARGE SCALE GENOMIC DNA]</scope>
    <source>
        <strain evidence="2">JCM 16925</strain>
    </source>
</reference>
<organism evidence="1 2">
    <name type="scientific">Streptomyces shaanxiensis</name>
    <dbReference type="NCBI Taxonomy" id="653357"/>
    <lineage>
        <taxon>Bacteria</taxon>
        <taxon>Bacillati</taxon>
        <taxon>Actinomycetota</taxon>
        <taxon>Actinomycetes</taxon>
        <taxon>Kitasatosporales</taxon>
        <taxon>Streptomycetaceae</taxon>
        <taxon>Streptomyces</taxon>
    </lineage>
</organism>
<sequence length="114" mass="12623">MLAVSWGRRERFRGLSRGLPAAVRYSLRDVRTVCGEPSVSRHRDAVALREECDAGGGMGELGGWGDWGVLGSARGMCARAGRAWRMYAGRWVRECAERHRARTALALPEAQIRP</sequence>
<accession>A0ABP7U6S4</accession>
<protein>
    <submittedName>
        <fullName evidence="1">Uncharacterized protein</fullName>
    </submittedName>
</protein>
<evidence type="ECO:0000313" key="2">
    <source>
        <dbReference type="Proteomes" id="UP001499984"/>
    </source>
</evidence>
<dbReference type="EMBL" id="BAAAZY010000001">
    <property type="protein sequence ID" value="GAA4037006.1"/>
    <property type="molecule type" value="Genomic_DNA"/>
</dbReference>
<comment type="caution">
    <text evidence="1">The sequence shown here is derived from an EMBL/GenBank/DDBJ whole genome shotgun (WGS) entry which is preliminary data.</text>
</comment>
<name>A0ABP7U6S4_9ACTN</name>
<gene>
    <name evidence="1" type="ORF">GCM10022233_01360</name>
</gene>
<proteinExistence type="predicted"/>